<comment type="caution">
    <text evidence="1">The sequence shown here is derived from an EMBL/GenBank/DDBJ whole genome shotgun (WGS) entry which is preliminary data.</text>
</comment>
<organism evidence="1">
    <name type="scientific">marine sediment metagenome</name>
    <dbReference type="NCBI Taxonomy" id="412755"/>
    <lineage>
        <taxon>unclassified sequences</taxon>
        <taxon>metagenomes</taxon>
        <taxon>ecological metagenomes</taxon>
    </lineage>
</organism>
<dbReference type="AlphaFoldDB" id="X1DXP0"/>
<proteinExistence type="predicted"/>
<dbReference type="EMBL" id="BART01040070">
    <property type="protein sequence ID" value="GAH25801.1"/>
    <property type="molecule type" value="Genomic_DNA"/>
</dbReference>
<protein>
    <submittedName>
        <fullName evidence="1">Uncharacterized protein</fullName>
    </submittedName>
</protein>
<evidence type="ECO:0000313" key="1">
    <source>
        <dbReference type="EMBL" id="GAH25801.1"/>
    </source>
</evidence>
<accession>X1DXP0</accession>
<gene>
    <name evidence="1" type="ORF">S01H4_65460</name>
</gene>
<name>X1DXP0_9ZZZZ</name>
<reference evidence="1" key="1">
    <citation type="journal article" date="2014" name="Front. Microbiol.">
        <title>High frequency of phylogenetically diverse reductive dehalogenase-homologous genes in deep subseafloor sedimentary metagenomes.</title>
        <authorList>
            <person name="Kawai M."/>
            <person name="Futagami T."/>
            <person name="Toyoda A."/>
            <person name="Takaki Y."/>
            <person name="Nishi S."/>
            <person name="Hori S."/>
            <person name="Arai W."/>
            <person name="Tsubouchi T."/>
            <person name="Morono Y."/>
            <person name="Uchiyama I."/>
            <person name="Ito T."/>
            <person name="Fujiyama A."/>
            <person name="Inagaki F."/>
            <person name="Takami H."/>
        </authorList>
    </citation>
    <scope>NUCLEOTIDE SEQUENCE</scope>
    <source>
        <strain evidence="1">Expedition CK06-06</strain>
    </source>
</reference>
<feature type="non-terminal residue" evidence="1">
    <location>
        <position position="1"/>
    </location>
</feature>
<sequence>DSFFSKIDDEKDRPNNLVSDLLSFVGTPPFSEVKTLKEENKILHEINISRLNYNLYVEREASEIELETLELNARFARIERI</sequence>